<dbReference type="Proteomes" id="UP000316621">
    <property type="component" value="Chromosome 3"/>
</dbReference>
<dbReference type="InterPro" id="IPR016035">
    <property type="entry name" value="Acyl_Trfase/lysoPLipase"/>
</dbReference>
<protein>
    <recommendedName>
        <fullName evidence="7">Patatin</fullName>
        <ecNumber evidence="7">3.1.1.-</ecNumber>
    </recommendedName>
</protein>
<evidence type="ECO:0000256" key="6">
    <source>
        <dbReference type="PROSITE-ProRule" id="PRU01161"/>
    </source>
</evidence>
<feature type="active site" description="Nucleophile" evidence="6">
    <location>
        <position position="67"/>
    </location>
</feature>
<evidence type="ECO:0000256" key="4">
    <source>
        <dbReference type="ARBA" id="ARBA00022963"/>
    </source>
</evidence>
<dbReference type="OMA" id="HEENYNA"/>
<gene>
    <name evidence="9" type="ORF">C5167_013608</name>
</gene>
<dbReference type="Gramene" id="RZC54761">
    <property type="protein sequence ID" value="RZC54761"/>
    <property type="gene ID" value="C5167_013608"/>
</dbReference>
<dbReference type="EMBL" id="CM010717">
    <property type="protein sequence ID" value="RZC54761.1"/>
    <property type="molecule type" value="Genomic_DNA"/>
</dbReference>
<evidence type="ECO:0000256" key="3">
    <source>
        <dbReference type="ARBA" id="ARBA00022821"/>
    </source>
</evidence>
<dbReference type="PROSITE" id="PS51635">
    <property type="entry name" value="PNPLA"/>
    <property type="match status" value="1"/>
</dbReference>
<feature type="active site" description="Proton acceptor" evidence="6">
    <location>
        <position position="219"/>
    </location>
</feature>
<evidence type="ECO:0000256" key="1">
    <source>
        <dbReference type="ARBA" id="ARBA00010240"/>
    </source>
</evidence>
<proteinExistence type="inferred from homology"/>
<dbReference type="PANTHER" id="PTHR32176:SF120">
    <property type="entry name" value="PATATIN"/>
    <property type="match status" value="1"/>
</dbReference>
<feature type="short sequence motif" description="DGA/G" evidence="6">
    <location>
        <begin position="219"/>
        <end position="221"/>
    </location>
</feature>
<keyword evidence="3" id="KW-0611">Plant defense</keyword>
<dbReference type="InterPro" id="IPR002641">
    <property type="entry name" value="PNPLA_dom"/>
</dbReference>
<keyword evidence="4 6" id="KW-0442">Lipid degradation</keyword>
<sequence>MESAVTADEMNPSGSKGKLVTVLSIDGGGVKGIIPGVILAFIEAELQKLDGEVVRLADYFDVIAGTSTGGLITAMITAPNSNNRPLYSAKDIVPFYLQHSPNVFPNKNSGRMLGSAVNLFSTVTGPKYSGHYFRSLVKKLLGDTKISQTLSSIVIPTFDMRLLQPIIFSTSEAKSNASKDALLSDVCISTCAAPTYFPSHYFKTKDSEGKVLKRFNLVDGGVAANNPTLLAMTSIANDLLDNNEDLAPIRATDYRKYMIISLGTGITKNEEKYKSSVVSKWGVLGWLYDGGNVPLIDAFCQASADMVDIHASTLFRALHCQENYLRIVTDELVGNTASVDISTKKNMQKLIKIGQDLLKKTMCKVNLETGISEEIEGACTNEEALIHFVKILSNERRARLAKSAF</sequence>
<dbReference type="Gene3D" id="3.40.1090.10">
    <property type="entry name" value="Cytosolic phospholipase A2 catalytic domain"/>
    <property type="match status" value="1"/>
</dbReference>
<feature type="short sequence motif" description="GXSXG" evidence="6">
    <location>
        <begin position="65"/>
        <end position="69"/>
    </location>
</feature>
<keyword evidence="2 6" id="KW-0378">Hydrolase</keyword>
<evidence type="ECO:0000313" key="9">
    <source>
        <dbReference type="EMBL" id="RZC54761.1"/>
    </source>
</evidence>
<dbReference type="SUPFAM" id="SSF52151">
    <property type="entry name" value="FabD/lysophospholipase-like"/>
    <property type="match status" value="1"/>
</dbReference>
<dbReference type="AlphaFoldDB" id="A0A4Y7J491"/>
<evidence type="ECO:0000259" key="8">
    <source>
        <dbReference type="PROSITE" id="PS51635"/>
    </source>
</evidence>
<evidence type="ECO:0000256" key="2">
    <source>
        <dbReference type="ARBA" id="ARBA00022801"/>
    </source>
</evidence>
<accession>A0A4Y7J491</accession>
<keyword evidence="10" id="KW-1185">Reference proteome</keyword>
<comment type="domain">
    <text evidence="7">The nitrogen atoms of the two glycine residues in the GGXR motif define the oxyanion hole, and stabilize the oxyanion that forms during the nucleophilic attack by the catalytic serine during substrate cleavage.</text>
</comment>
<dbReference type="OrthoDB" id="1658288at2759"/>
<evidence type="ECO:0000256" key="5">
    <source>
        <dbReference type="ARBA" id="ARBA00023098"/>
    </source>
</evidence>
<dbReference type="CDD" id="cd07214">
    <property type="entry name" value="Pat17_isozyme_like"/>
    <property type="match status" value="1"/>
</dbReference>
<feature type="short sequence motif" description="GXGXXG" evidence="6">
    <location>
        <begin position="27"/>
        <end position="32"/>
    </location>
</feature>
<evidence type="ECO:0000256" key="7">
    <source>
        <dbReference type="RuleBase" id="RU361262"/>
    </source>
</evidence>
<name>A0A4Y7J491_PAPSO</name>
<organism evidence="9 10">
    <name type="scientific">Papaver somniferum</name>
    <name type="common">Opium poppy</name>
    <dbReference type="NCBI Taxonomy" id="3469"/>
    <lineage>
        <taxon>Eukaryota</taxon>
        <taxon>Viridiplantae</taxon>
        <taxon>Streptophyta</taxon>
        <taxon>Embryophyta</taxon>
        <taxon>Tracheophyta</taxon>
        <taxon>Spermatophyta</taxon>
        <taxon>Magnoliopsida</taxon>
        <taxon>Ranunculales</taxon>
        <taxon>Papaveraceae</taxon>
        <taxon>Papaveroideae</taxon>
        <taxon>Papaver</taxon>
    </lineage>
</organism>
<dbReference type="FunFam" id="3.40.1090.10:FF:000005">
    <property type="entry name" value="Patatin"/>
    <property type="match status" value="1"/>
</dbReference>
<dbReference type="GO" id="GO:0016042">
    <property type="term" value="P:lipid catabolic process"/>
    <property type="evidence" value="ECO:0007669"/>
    <property type="project" value="UniProtKB-UniRule"/>
</dbReference>
<dbReference type="GO" id="GO:0004620">
    <property type="term" value="F:phospholipase activity"/>
    <property type="evidence" value="ECO:0007669"/>
    <property type="project" value="TreeGrafter"/>
</dbReference>
<comment type="function">
    <text evidence="7">Lipolytic acyl hydrolase (LAH).</text>
</comment>
<dbReference type="PANTHER" id="PTHR32176">
    <property type="entry name" value="XYLOSE ISOMERASE"/>
    <property type="match status" value="1"/>
</dbReference>
<reference evidence="9 10" key="1">
    <citation type="journal article" date="2018" name="Science">
        <title>The opium poppy genome and morphinan production.</title>
        <authorList>
            <person name="Guo L."/>
            <person name="Winzer T."/>
            <person name="Yang X."/>
            <person name="Li Y."/>
            <person name="Ning Z."/>
            <person name="He Z."/>
            <person name="Teodor R."/>
            <person name="Lu Y."/>
            <person name="Bowser T.A."/>
            <person name="Graham I.A."/>
            <person name="Ye K."/>
        </authorList>
    </citation>
    <scope>NUCLEOTIDE SEQUENCE [LARGE SCALE GENOMIC DNA]</scope>
    <source>
        <strain evidence="10">cv. HN1</strain>
        <tissue evidence="9">Leaves</tissue>
    </source>
</reference>
<dbReference type="GO" id="GO:0006952">
    <property type="term" value="P:defense response"/>
    <property type="evidence" value="ECO:0007669"/>
    <property type="project" value="UniProtKB-KW"/>
</dbReference>
<keyword evidence="5 6" id="KW-0443">Lipid metabolism</keyword>
<dbReference type="Pfam" id="PF01734">
    <property type="entry name" value="Patatin"/>
    <property type="match status" value="1"/>
</dbReference>
<evidence type="ECO:0000313" key="10">
    <source>
        <dbReference type="Proteomes" id="UP000316621"/>
    </source>
</evidence>
<comment type="similarity">
    <text evidence="1 7">Belongs to the patatin family.</text>
</comment>
<dbReference type="EC" id="3.1.1.-" evidence="7"/>
<dbReference type="GO" id="GO:0047372">
    <property type="term" value="F:monoacylglycerol lipase activity"/>
    <property type="evidence" value="ECO:0007669"/>
    <property type="project" value="TreeGrafter"/>
</dbReference>
<feature type="domain" description="PNPLA" evidence="8">
    <location>
        <begin position="23"/>
        <end position="232"/>
    </location>
</feature>